<accession>A0A974CGB8</accession>
<sequence length="127" mass="12982">MQGAKQEPPGQGSVEEGGPDATADISPLLPPPPPPLPPGSRLPLPSMGHISSRGSEGGGAGATGAGSCGGGGGPAVADDEKRPPMPQPILIRCSLHFHRFLQGPGGCFSSIVQEEYRRRRGPGRHHI</sequence>
<dbReference type="Proteomes" id="UP000694892">
    <property type="component" value="Chromosome 7L"/>
</dbReference>
<evidence type="ECO:0000313" key="3">
    <source>
        <dbReference type="Proteomes" id="UP000694892"/>
    </source>
</evidence>
<feature type="compositionally biased region" description="Pro residues" evidence="1">
    <location>
        <begin position="28"/>
        <end position="40"/>
    </location>
</feature>
<feature type="region of interest" description="Disordered" evidence="1">
    <location>
        <begin position="1"/>
        <end position="87"/>
    </location>
</feature>
<gene>
    <name evidence="2" type="ORF">XELAEV_18035756mg</name>
</gene>
<name>A0A974CGB8_XENLA</name>
<evidence type="ECO:0000313" key="2">
    <source>
        <dbReference type="EMBL" id="OCT72774.1"/>
    </source>
</evidence>
<evidence type="ECO:0000256" key="1">
    <source>
        <dbReference type="SAM" id="MobiDB-lite"/>
    </source>
</evidence>
<dbReference type="AlphaFoldDB" id="A0A974CGB8"/>
<organism evidence="2 3">
    <name type="scientific">Xenopus laevis</name>
    <name type="common">African clawed frog</name>
    <dbReference type="NCBI Taxonomy" id="8355"/>
    <lineage>
        <taxon>Eukaryota</taxon>
        <taxon>Metazoa</taxon>
        <taxon>Chordata</taxon>
        <taxon>Craniata</taxon>
        <taxon>Vertebrata</taxon>
        <taxon>Euteleostomi</taxon>
        <taxon>Amphibia</taxon>
        <taxon>Batrachia</taxon>
        <taxon>Anura</taxon>
        <taxon>Pipoidea</taxon>
        <taxon>Pipidae</taxon>
        <taxon>Xenopodinae</taxon>
        <taxon>Xenopus</taxon>
        <taxon>Xenopus</taxon>
    </lineage>
</organism>
<proteinExistence type="predicted"/>
<protein>
    <submittedName>
        <fullName evidence="2">Uncharacterized protein</fullName>
    </submittedName>
</protein>
<dbReference type="EMBL" id="CM004478">
    <property type="protein sequence ID" value="OCT72774.1"/>
    <property type="molecule type" value="Genomic_DNA"/>
</dbReference>
<reference evidence="3" key="1">
    <citation type="journal article" date="2016" name="Nature">
        <title>Genome evolution in the allotetraploid frog Xenopus laevis.</title>
        <authorList>
            <person name="Session A.M."/>
            <person name="Uno Y."/>
            <person name="Kwon T."/>
            <person name="Chapman J.A."/>
            <person name="Toyoda A."/>
            <person name="Takahashi S."/>
            <person name="Fukui A."/>
            <person name="Hikosaka A."/>
            <person name="Suzuki A."/>
            <person name="Kondo M."/>
            <person name="van Heeringen S.J."/>
            <person name="Quigley I."/>
            <person name="Heinz S."/>
            <person name="Ogino H."/>
            <person name="Ochi H."/>
            <person name="Hellsten U."/>
            <person name="Lyons J.B."/>
            <person name="Simakov O."/>
            <person name="Putnam N."/>
            <person name="Stites J."/>
            <person name="Kuroki Y."/>
            <person name="Tanaka T."/>
            <person name="Michiue T."/>
            <person name="Watanabe M."/>
            <person name="Bogdanovic O."/>
            <person name="Lister R."/>
            <person name="Georgiou G."/>
            <person name="Paranjpe S.S."/>
            <person name="van Kruijsbergen I."/>
            <person name="Shu S."/>
            <person name="Carlson J."/>
            <person name="Kinoshita T."/>
            <person name="Ohta Y."/>
            <person name="Mawaribuchi S."/>
            <person name="Jenkins J."/>
            <person name="Grimwood J."/>
            <person name="Schmutz J."/>
            <person name="Mitros T."/>
            <person name="Mozaffari S.V."/>
            <person name="Suzuki Y."/>
            <person name="Haramoto Y."/>
            <person name="Yamamoto T.S."/>
            <person name="Takagi C."/>
            <person name="Heald R."/>
            <person name="Miller K."/>
            <person name="Haudenschild C."/>
            <person name="Kitzman J."/>
            <person name="Nakayama T."/>
            <person name="Izutsu Y."/>
            <person name="Robert J."/>
            <person name="Fortriede J."/>
            <person name="Burns K."/>
            <person name="Lotay V."/>
            <person name="Karimi K."/>
            <person name="Yasuoka Y."/>
            <person name="Dichmann D.S."/>
            <person name="Flajnik M.F."/>
            <person name="Houston D.W."/>
            <person name="Shendure J."/>
            <person name="DuPasquier L."/>
            <person name="Vize P.D."/>
            <person name="Zorn A.M."/>
            <person name="Ito M."/>
            <person name="Marcotte E.M."/>
            <person name="Wallingford J.B."/>
            <person name="Ito Y."/>
            <person name="Asashima M."/>
            <person name="Ueno N."/>
            <person name="Matsuda Y."/>
            <person name="Veenstra G.J."/>
            <person name="Fujiyama A."/>
            <person name="Harland R.M."/>
            <person name="Taira M."/>
            <person name="Rokhsar D.S."/>
        </authorList>
    </citation>
    <scope>NUCLEOTIDE SEQUENCE [LARGE SCALE GENOMIC DNA]</scope>
    <source>
        <strain evidence="3">J</strain>
    </source>
</reference>
<feature type="compositionally biased region" description="Gly residues" evidence="1">
    <location>
        <begin position="55"/>
        <end position="74"/>
    </location>
</feature>
<feature type="compositionally biased region" description="Low complexity" evidence="1">
    <location>
        <begin position="41"/>
        <end position="54"/>
    </location>
</feature>